<evidence type="ECO:0000256" key="3">
    <source>
        <dbReference type="ARBA" id="ARBA00022777"/>
    </source>
</evidence>
<evidence type="ECO:0000256" key="2">
    <source>
        <dbReference type="ARBA" id="ARBA00022679"/>
    </source>
</evidence>
<dbReference type="PANTHER" id="PTHR43320:SF2">
    <property type="entry name" value="2-DEHYDRO-3-DEOXYGLUCONOKINASE_2-DEHYDRO-3-DEOXYGALACTONOKINASE"/>
    <property type="match status" value="1"/>
</dbReference>
<dbReference type="OrthoDB" id="9813569at2"/>
<evidence type="ECO:0000313" key="5">
    <source>
        <dbReference type="EMBL" id="RAV20030.1"/>
    </source>
</evidence>
<dbReference type="InterPro" id="IPR011611">
    <property type="entry name" value="PfkB_dom"/>
</dbReference>
<dbReference type="GO" id="GO:0016301">
    <property type="term" value="F:kinase activity"/>
    <property type="evidence" value="ECO:0007669"/>
    <property type="project" value="UniProtKB-KW"/>
</dbReference>
<dbReference type="InterPro" id="IPR052700">
    <property type="entry name" value="Carb_kinase_PfkB-like"/>
</dbReference>
<feature type="domain" description="Carbohydrate kinase PfkB" evidence="4">
    <location>
        <begin position="6"/>
        <end position="301"/>
    </location>
</feature>
<dbReference type="AlphaFoldDB" id="A0A329MK45"/>
<name>A0A329MK45_9BACL</name>
<dbReference type="SUPFAM" id="SSF53613">
    <property type="entry name" value="Ribokinase-like"/>
    <property type="match status" value="1"/>
</dbReference>
<evidence type="ECO:0000313" key="6">
    <source>
        <dbReference type="Proteomes" id="UP000250369"/>
    </source>
</evidence>
<comment type="similarity">
    <text evidence="1">Belongs to the carbohydrate kinase PfkB family.</text>
</comment>
<evidence type="ECO:0000256" key="1">
    <source>
        <dbReference type="ARBA" id="ARBA00010688"/>
    </source>
</evidence>
<dbReference type="PROSITE" id="PS00584">
    <property type="entry name" value="PFKB_KINASES_2"/>
    <property type="match status" value="1"/>
</dbReference>
<dbReference type="PANTHER" id="PTHR43320">
    <property type="entry name" value="SUGAR KINASE"/>
    <property type="match status" value="1"/>
</dbReference>
<keyword evidence="3 5" id="KW-0418">Kinase</keyword>
<keyword evidence="6" id="KW-1185">Reference proteome</keyword>
<dbReference type="InterPro" id="IPR002173">
    <property type="entry name" value="Carboh/pur_kinase_PfkB_CS"/>
</dbReference>
<evidence type="ECO:0000259" key="4">
    <source>
        <dbReference type="Pfam" id="PF00294"/>
    </source>
</evidence>
<dbReference type="EMBL" id="QMFB01000010">
    <property type="protein sequence ID" value="RAV20030.1"/>
    <property type="molecule type" value="Genomic_DNA"/>
</dbReference>
<comment type="caution">
    <text evidence="5">The sequence shown here is derived from an EMBL/GenBank/DDBJ whole genome shotgun (WGS) entry which is preliminary data.</text>
</comment>
<keyword evidence="2" id="KW-0808">Transferase</keyword>
<reference evidence="5 6" key="1">
    <citation type="journal article" date="2009" name="Int. J. Syst. Evol. Microbiol.">
        <title>Paenibacillus contaminans sp. nov., isolated from a contaminated laboratory plate.</title>
        <authorList>
            <person name="Chou J.H."/>
            <person name="Lee J.H."/>
            <person name="Lin M.C."/>
            <person name="Chang P.S."/>
            <person name="Arun A.B."/>
            <person name="Young C.C."/>
            <person name="Chen W.M."/>
        </authorList>
    </citation>
    <scope>NUCLEOTIDE SEQUENCE [LARGE SCALE GENOMIC DNA]</scope>
    <source>
        <strain evidence="5 6">CKOBP-6</strain>
    </source>
</reference>
<organism evidence="5 6">
    <name type="scientific">Paenibacillus contaminans</name>
    <dbReference type="NCBI Taxonomy" id="450362"/>
    <lineage>
        <taxon>Bacteria</taxon>
        <taxon>Bacillati</taxon>
        <taxon>Bacillota</taxon>
        <taxon>Bacilli</taxon>
        <taxon>Bacillales</taxon>
        <taxon>Paenibacillaceae</taxon>
        <taxon>Paenibacillus</taxon>
    </lineage>
</organism>
<dbReference type="InterPro" id="IPR029056">
    <property type="entry name" value="Ribokinase-like"/>
</dbReference>
<dbReference type="Proteomes" id="UP000250369">
    <property type="component" value="Unassembled WGS sequence"/>
</dbReference>
<sequence>MHNHPEVVTFGETMGLLFPAGSKGIEYSPLLEQSFGGAESNLAIGLARLGHRVGWFGLLGSDPIGNIIEKRLRGEGVDVSRCKRASGSPTGLMLREAVAGKSSVYYYRKFSAASTMTPAHLDEAYLAGAKMLHVTGITTALSASCRETVLEAVRIAKRNGVKVCFDPNLRLKLWTIEEARETLLPIAQEADYFLPGLDELKLLYDTDDTDRIFENLHKLGCVCIVKGGEAETFVAHGGAVESVPFFPVERVVDTVGAGDGFCAGFLAGVLRGMSNVEAVRIGSLIGAMVVQVEGDWQGLPTWEQVEAVLGNKKHVER</sequence>
<proteinExistence type="inferred from homology"/>
<dbReference type="CDD" id="cd01166">
    <property type="entry name" value="KdgK"/>
    <property type="match status" value="1"/>
</dbReference>
<dbReference type="Gene3D" id="3.40.1190.20">
    <property type="match status" value="1"/>
</dbReference>
<protein>
    <submittedName>
        <fullName evidence="5">Sugar kinase</fullName>
    </submittedName>
</protein>
<dbReference type="Pfam" id="PF00294">
    <property type="entry name" value="PfkB"/>
    <property type="match status" value="1"/>
</dbReference>
<accession>A0A329MK45</accession>
<gene>
    <name evidence="5" type="ORF">DQG23_18800</name>
</gene>